<keyword evidence="6 9" id="KW-1133">Transmembrane helix</keyword>
<evidence type="ECO:0000313" key="10">
    <source>
        <dbReference type="EMBL" id="KAF2899440.1"/>
    </source>
</evidence>
<evidence type="ECO:0000256" key="4">
    <source>
        <dbReference type="ARBA" id="ARBA00022692"/>
    </source>
</evidence>
<dbReference type="GO" id="GO:0061617">
    <property type="term" value="C:MICOS complex"/>
    <property type="evidence" value="ECO:0007669"/>
    <property type="project" value="UniProtKB-UniRule"/>
</dbReference>
<evidence type="ECO:0000256" key="7">
    <source>
        <dbReference type="ARBA" id="ARBA00023128"/>
    </source>
</evidence>
<accession>A0A8K0DEX0</accession>
<evidence type="ECO:0000256" key="6">
    <source>
        <dbReference type="ARBA" id="ARBA00022989"/>
    </source>
</evidence>
<sequence>MAATDASPVYVEDELGRRWDRCLTDGLLKFGGGILLGSVFSLLFFKKRKWPIILGGGFGIGMAYSNCERDINNLLQPPCSPPAEEKC</sequence>
<keyword evidence="8 9" id="KW-0472">Membrane</keyword>
<comment type="similarity">
    <text evidence="3 9">Belongs to the MICOS complex subunit Mic10 family.</text>
</comment>
<dbReference type="OrthoDB" id="1916310at2759"/>
<gene>
    <name evidence="10" type="ORF">ILUMI_06736</name>
</gene>
<comment type="subcellular location">
    <subcellularLocation>
        <location evidence="2 9">Mitochondrion inner membrane</location>
        <topology evidence="2 9">Single-pass membrane protein</topology>
    </subcellularLocation>
</comment>
<dbReference type="Pfam" id="PF04418">
    <property type="entry name" value="DUF543"/>
    <property type="match status" value="1"/>
</dbReference>
<comment type="subunit">
    <text evidence="9">Component of the mitochondrial contact site and cristae organizing system (MICOS) complex.</text>
</comment>
<evidence type="ECO:0000313" key="11">
    <source>
        <dbReference type="Proteomes" id="UP000801492"/>
    </source>
</evidence>
<dbReference type="PANTHER" id="PTHR21304:SF0">
    <property type="entry name" value="MICOS COMPLEX SUBUNIT MIC10"/>
    <property type="match status" value="1"/>
</dbReference>
<feature type="transmembrane region" description="Helical" evidence="9">
    <location>
        <begin position="27"/>
        <end position="45"/>
    </location>
</feature>
<name>A0A8K0DEX0_IGNLU</name>
<evidence type="ECO:0000256" key="1">
    <source>
        <dbReference type="ARBA" id="ARBA00002689"/>
    </source>
</evidence>
<dbReference type="PANTHER" id="PTHR21304">
    <property type="entry name" value="MICOS COMPLEX SUBUNIT MIC10"/>
    <property type="match status" value="1"/>
</dbReference>
<evidence type="ECO:0000256" key="5">
    <source>
        <dbReference type="ARBA" id="ARBA00022792"/>
    </source>
</evidence>
<evidence type="ECO:0000256" key="2">
    <source>
        <dbReference type="ARBA" id="ARBA00004434"/>
    </source>
</evidence>
<comment type="function">
    <text evidence="1 9">Component of the MICOS complex, a large protein complex of the mitochondrial inner membrane that plays crucial roles in the maintenance of crista junctions, inner membrane architecture, and formation of contact sites to the outer membrane.</text>
</comment>
<keyword evidence="11" id="KW-1185">Reference proteome</keyword>
<keyword evidence="4 9" id="KW-0812">Transmembrane</keyword>
<evidence type="ECO:0000256" key="3">
    <source>
        <dbReference type="ARBA" id="ARBA00006792"/>
    </source>
</evidence>
<keyword evidence="7 9" id="KW-0496">Mitochondrion</keyword>
<protein>
    <recommendedName>
        <fullName evidence="9">MICOS complex subunit MIC10</fullName>
    </recommendedName>
</protein>
<evidence type="ECO:0000256" key="9">
    <source>
        <dbReference type="RuleBase" id="RU363011"/>
    </source>
</evidence>
<dbReference type="InterPro" id="IPR007512">
    <property type="entry name" value="Mic10"/>
</dbReference>
<dbReference type="AlphaFoldDB" id="A0A8K0DEX0"/>
<keyword evidence="5 9" id="KW-0999">Mitochondrion inner membrane</keyword>
<proteinExistence type="inferred from homology"/>
<comment type="caution">
    <text evidence="10">The sequence shown here is derived from an EMBL/GenBank/DDBJ whole genome shotgun (WGS) entry which is preliminary data.</text>
</comment>
<dbReference type="EMBL" id="VTPC01002806">
    <property type="protein sequence ID" value="KAF2899440.1"/>
    <property type="molecule type" value="Genomic_DNA"/>
</dbReference>
<reference evidence="10" key="1">
    <citation type="submission" date="2019-08" db="EMBL/GenBank/DDBJ databases">
        <title>The genome of the North American firefly Photinus pyralis.</title>
        <authorList>
            <consortium name="Photinus pyralis genome working group"/>
            <person name="Fallon T.R."/>
            <person name="Sander Lower S.E."/>
            <person name="Weng J.-K."/>
        </authorList>
    </citation>
    <scope>NUCLEOTIDE SEQUENCE</scope>
    <source>
        <strain evidence="10">TRF0915ILg1</strain>
        <tissue evidence="10">Whole body</tissue>
    </source>
</reference>
<organism evidence="10 11">
    <name type="scientific">Ignelater luminosus</name>
    <name type="common">Cucubano</name>
    <name type="synonym">Pyrophorus luminosus</name>
    <dbReference type="NCBI Taxonomy" id="2038154"/>
    <lineage>
        <taxon>Eukaryota</taxon>
        <taxon>Metazoa</taxon>
        <taxon>Ecdysozoa</taxon>
        <taxon>Arthropoda</taxon>
        <taxon>Hexapoda</taxon>
        <taxon>Insecta</taxon>
        <taxon>Pterygota</taxon>
        <taxon>Neoptera</taxon>
        <taxon>Endopterygota</taxon>
        <taxon>Coleoptera</taxon>
        <taxon>Polyphaga</taxon>
        <taxon>Elateriformia</taxon>
        <taxon>Elateroidea</taxon>
        <taxon>Elateridae</taxon>
        <taxon>Agrypninae</taxon>
        <taxon>Pyrophorini</taxon>
        <taxon>Ignelater</taxon>
    </lineage>
</organism>
<evidence type="ECO:0000256" key="8">
    <source>
        <dbReference type="ARBA" id="ARBA00023136"/>
    </source>
</evidence>
<dbReference type="Proteomes" id="UP000801492">
    <property type="component" value="Unassembled WGS sequence"/>
</dbReference>